<evidence type="ECO:0000313" key="2">
    <source>
        <dbReference type="EMBL" id="MBA6156643.1"/>
    </source>
</evidence>
<name>A0A839ANH8_9FLAO</name>
<dbReference type="InterPro" id="IPR000595">
    <property type="entry name" value="cNMP-bd_dom"/>
</dbReference>
<evidence type="ECO:0000259" key="1">
    <source>
        <dbReference type="Pfam" id="PF00027"/>
    </source>
</evidence>
<accession>A0A839ANH8</accession>
<dbReference type="Gene3D" id="2.60.120.10">
    <property type="entry name" value="Jelly Rolls"/>
    <property type="match status" value="1"/>
</dbReference>
<reference evidence="2 3" key="1">
    <citation type="submission" date="2020-07" db="EMBL/GenBank/DDBJ databases">
        <title>Bacterium isolated from marine sediment.</title>
        <authorList>
            <person name="Shang D."/>
            <person name="Du Z.-J."/>
        </authorList>
    </citation>
    <scope>NUCLEOTIDE SEQUENCE [LARGE SCALE GENOMIC DNA]</scope>
    <source>
        <strain evidence="2 3">S7007</strain>
    </source>
</reference>
<dbReference type="InterPro" id="IPR014710">
    <property type="entry name" value="RmlC-like_jellyroll"/>
</dbReference>
<organism evidence="2 3">
    <name type="scientific">Tenacibaculum pelagium</name>
    <dbReference type="NCBI Taxonomy" id="2759527"/>
    <lineage>
        <taxon>Bacteria</taxon>
        <taxon>Pseudomonadati</taxon>
        <taxon>Bacteroidota</taxon>
        <taxon>Flavobacteriia</taxon>
        <taxon>Flavobacteriales</taxon>
        <taxon>Flavobacteriaceae</taxon>
        <taxon>Tenacibaculum</taxon>
    </lineage>
</organism>
<comment type="caution">
    <text evidence="2">The sequence shown here is derived from an EMBL/GenBank/DDBJ whole genome shotgun (WGS) entry which is preliminary data.</text>
</comment>
<dbReference type="Proteomes" id="UP000563906">
    <property type="component" value="Unassembled WGS sequence"/>
</dbReference>
<keyword evidence="3" id="KW-1185">Reference proteome</keyword>
<dbReference type="EMBL" id="JACGLS010000003">
    <property type="protein sequence ID" value="MBA6156643.1"/>
    <property type="molecule type" value="Genomic_DNA"/>
</dbReference>
<dbReference type="AlphaFoldDB" id="A0A839ANH8"/>
<gene>
    <name evidence="2" type="ORF">H3Z83_08970</name>
</gene>
<evidence type="ECO:0000313" key="3">
    <source>
        <dbReference type="Proteomes" id="UP000563906"/>
    </source>
</evidence>
<dbReference type="CDD" id="cd00038">
    <property type="entry name" value="CAP_ED"/>
    <property type="match status" value="1"/>
</dbReference>
<protein>
    <submittedName>
        <fullName evidence="2">Crp/Fnr family transcriptional regulator</fullName>
    </submittedName>
</protein>
<dbReference type="SUPFAM" id="SSF51206">
    <property type="entry name" value="cAMP-binding domain-like"/>
    <property type="match status" value="1"/>
</dbReference>
<dbReference type="RefSeq" id="WP_182125142.1">
    <property type="nucleotide sequence ID" value="NZ_JACGLS010000003.1"/>
</dbReference>
<dbReference type="InterPro" id="IPR018490">
    <property type="entry name" value="cNMP-bd_dom_sf"/>
</dbReference>
<dbReference type="Pfam" id="PF00027">
    <property type="entry name" value="cNMP_binding"/>
    <property type="match status" value="1"/>
</dbReference>
<sequence length="193" mass="22413">MDFFRAFANEHTKVSEESLKEFQNLFSVERFGKKFIIAPQGKVQKYFYLVQDGLVRSYIIDENGSEYTRSIFTKYSVVCSLPSLVYELPSNAEYQCLTDCIVLKANFKELKKLTEKHHDLCILYSKVLEKVYTRIENRLTNLATLDATESYLRLKKVAPNIENKIPQYQIASYLNITPIQLSRIRKKLASGES</sequence>
<feature type="domain" description="Cyclic nucleotide-binding" evidence="1">
    <location>
        <begin position="30"/>
        <end position="117"/>
    </location>
</feature>
<proteinExistence type="predicted"/>